<dbReference type="EMBL" id="JBHSMJ010000025">
    <property type="protein sequence ID" value="MFC5450144.1"/>
    <property type="molecule type" value="Genomic_DNA"/>
</dbReference>
<dbReference type="InterPro" id="IPR051531">
    <property type="entry name" value="N-acetyltransferase"/>
</dbReference>
<dbReference type="InterPro" id="IPR016181">
    <property type="entry name" value="Acyl_CoA_acyltransferase"/>
</dbReference>
<dbReference type="Pfam" id="PF13302">
    <property type="entry name" value="Acetyltransf_3"/>
    <property type="match status" value="1"/>
</dbReference>
<keyword evidence="1 5" id="KW-0808">Transferase</keyword>
<protein>
    <submittedName>
        <fullName evidence="5">GNAT family N-acetyltransferase</fullName>
        <ecNumber evidence="5">2.3.1.-</ecNumber>
    </submittedName>
</protein>
<dbReference type="GO" id="GO:0016746">
    <property type="term" value="F:acyltransferase activity"/>
    <property type="evidence" value="ECO:0007669"/>
    <property type="project" value="UniProtKB-KW"/>
</dbReference>
<gene>
    <name evidence="5" type="ORF">ACFPOG_18000</name>
</gene>
<evidence type="ECO:0000256" key="2">
    <source>
        <dbReference type="ARBA" id="ARBA00023315"/>
    </source>
</evidence>
<comment type="caution">
    <text evidence="5">The sequence shown here is derived from an EMBL/GenBank/DDBJ whole genome shotgun (WGS) entry which is preliminary data.</text>
</comment>
<comment type="similarity">
    <text evidence="3">Belongs to the acetyltransferase family. RimJ subfamily.</text>
</comment>
<evidence type="ECO:0000313" key="5">
    <source>
        <dbReference type="EMBL" id="MFC5450144.1"/>
    </source>
</evidence>
<accession>A0ABW0K9Z3</accession>
<evidence type="ECO:0000313" key="6">
    <source>
        <dbReference type="Proteomes" id="UP001596044"/>
    </source>
</evidence>
<evidence type="ECO:0000256" key="3">
    <source>
        <dbReference type="ARBA" id="ARBA00038502"/>
    </source>
</evidence>
<name>A0ABW0K9Z3_9BACL</name>
<evidence type="ECO:0000259" key="4">
    <source>
        <dbReference type="PROSITE" id="PS51186"/>
    </source>
</evidence>
<keyword evidence="2 5" id="KW-0012">Acyltransferase</keyword>
<dbReference type="PROSITE" id="PS51186">
    <property type="entry name" value="GNAT"/>
    <property type="match status" value="1"/>
</dbReference>
<dbReference type="PANTHER" id="PTHR43792:SF8">
    <property type="entry name" value="[RIBOSOMAL PROTEIN US5]-ALANINE N-ACETYLTRANSFERASE"/>
    <property type="match status" value="1"/>
</dbReference>
<evidence type="ECO:0000256" key="1">
    <source>
        <dbReference type="ARBA" id="ARBA00022679"/>
    </source>
</evidence>
<proteinExistence type="inferred from homology"/>
<feature type="domain" description="N-acetyltransferase" evidence="4">
    <location>
        <begin position="24"/>
        <end position="178"/>
    </location>
</feature>
<dbReference type="RefSeq" id="WP_270885444.1">
    <property type="nucleotide sequence ID" value="NZ_JAQFVF010000089.1"/>
</dbReference>
<keyword evidence="6" id="KW-1185">Reference proteome</keyword>
<sequence>MNIICRTERMDLVQLDTSSADLVLDYVVRNRQFLAPWEPERNEEFYTLAHQEALLQQEMEKMKDGHMFKVWMLQEGRVIGSAALSNMVRGAFQSCHLGYKMDHEQLNKGLMTEALSALVAYAFEKLKLHRIEANIMPRNIASLQVVKKLGFYDEGLALKYLKIHGVWEDHIHMVLRNEAME</sequence>
<dbReference type="PANTHER" id="PTHR43792">
    <property type="entry name" value="GNAT FAMILY, PUTATIVE (AFU_ORTHOLOGUE AFUA_3G00765)-RELATED-RELATED"/>
    <property type="match status" value="1"/>
</dbReference>
<dbReference type="Gene3D" id="3.40.630.30">
    <property type="match status" value="1"/>
</dbReference>
<dbReference type="Proteomes" id="UP001596044">
    <property type="component" value="Unassembled WGS sequence"/>
</dbReference>
<dbReference type="SUPFAM" id="SSF55729">
    <property type="entry name" value="Acyl-CoA N-acyltransferases (Nat)"/>
    <property type="match status" value="1"/>
</dbReference>
<reference evidence="6" key="1">
    <citation type="journal article" date="2019" name="Int. J. Syst. Evol. Microbiol.">
        <title>The Global Catalogue of Microorganisms (GCM) 10K type strain sequencing project: providing services to taxonomists for standard genome sequencing and annotation.</title>
        <authorList>
            <consortium name="The Broad Institute Genomics Platform"/>
            <consortium name="The Broad Institute Genome Sequencing Center for Infectious Disease"/>
            <person name="Wu L."/>
            <person name="Ma J."/>
        </authorList>
    </citation>
    <scope>NUCLEOTIDE SEQUENCE [LARGE SCALE GENOMIC DNA]</scope>
    <source>
        <strain evidence="6">KACC 11904</strain>
    </source>
</reference>
<organism evidence="5 6">
    <name type="scientific">Paenibacillus aestuarii</name>
    <dbReference type="NCBI Taxonomy" id="516965"/>
    <lineage>
        <taxon>Bacteria</taxon>
        <taxon>Bacillati</taxon>
        <taxon>Bacillota</taxon>
        <taxon>Bacilli</taxon>
        <taxon>Bacillales</taxon>
        <taxon>Paenibacillaceae</taxon>
        <taxon>Paenibacillus</taxon>
    </lineage>
</organism>
<dbReference type="InterPro" id="IPR000182">
    <property type="entry name" value="GNAT_dom"/>
</dbReference>
<dbReference type="EC" id="2.3.1.-" evidence="5"/>